<gene>
    <name evidence="3" type="ORF">TM35_000015470</name>
</gene>
<organism evidence="3 4">
    <name type="scientific">Trypanosoma theileri</name>
    <dbReference type="NCBI Taxonomy" id="67003"/>
    <lineage>
        <taxon>Eukaryota</taxon>
        <taxon>Discoba</taxon>
        <taxon>Euglenozoa</taxon>
        <taxon>Kinetoplastea</taxon>
        <taxon>Metakinetoplastina</taxon>
        <taxon>Trypanosomatida</taxon>
        <taxon>Trypanosomatidae</taxon>
        <taxon>Trypanosoma</taxon>
    </lineage>
</organism>
<feature type="domain" description="PH-like" evidence="2">
    <location>
        <begin position="163"/>
        <end position="339"/>
    </location>
</feature>
<dbReference type="RefSeq" id="XP_028887736.1">
    <property type="nucleotide sequence ID" value="XM_029021228.1"/>
</dbReference>
<dbReference type="EMBL" id="NBCO01000001">
    <property type="protein sequence ID" value="ORC93670.1"/>
    <property type="molecule type" value="Genomic_DNA"/>
</dbReference>
<dbReference type="Pfam" id="PF25406">
    <property type="entry name" value="PH_31"/>
    <property type="match status" value="1"/>
</dbReference>
<keyword evidence="4" id="KW-1185">Reference proteome</keyword>
<evidence type="ECO:0000313" key="3">
    <source>
        <dbReference type="EMBL" id="ORC93670.1"/>
    </source>
</evidence>
<reference evidence="3 4" key="1">
    <citation type="submission" date="2017-03" db="EMBL/GenBank/DDBJ databases">
        <title>An alternative strategy for trypanosome survival in the mammalian bloodstream revealed through genome and transcriptome analysis of the ubiquitous bovine parasite Trypanosoma (Megatrypanum) theileri.</title>
        <authorList>
            <person name="Kelly S."/>
            <person name="Ivens A."/>
            <person name="Mott A."/>
            <person name="O'Neill E."/>
            <person name="Emms D."/>
            <person name="Macleod O."/>
            <person name="Voorheis P."/>
            <person name="Matthews J."/>
            <person name="Matthews K."/>
            <person name="Carrington M."/>
        </authorList>
    </citation>
    <scope>NUCLEOTIDE SEQUENCE [LARGE SCALE GENOMIC DNA]</scope>
    <source>
        <strain evidence="3">Edinburgh</strain>
    </source>
</reference>
<dbReference type="OrthoDB" id="261850at2759"/>
<dbReference type="GeneID" id="39981008"/>
<dbReference type="InterPro" id="IPR057608">
    <property type="entry name" value="PH_2_kinetoplastids"/>
</dbReference>
<proteinExistence type="predicted"/>
<dbReference type="Proteomes" id="UP000192257">
    <property type="component" value="Unassembled WGS sequence"/>
</dbReference>
<sequence length="345" mass="40183">MTEAPNVDYLCTRFREMSEQRDRLFMERGKTWPRSEDQSCYVNVITGSSEYNNYRRSPQRSYQRQSSVKRSVTTPVRRRTDNYKRNILDDEDRIPFAARPSRSASRNYSRNENRINRIERRPTLRWIADDGMEENQSKTVNFNFREESEPQIRRNSMPSFIVANKRPSPLLMALVNDIANRRGARSPPIPQEVIIAFETHVAHGAFMLKFVSNGAPHERFFVVKFLDRKSTFAEPEPALCWYRSAKSWTMQRYLPLADLIGVIDGGENHPAVKRRMVQAGFIKGSYVDLKPTYLRADYIVQWHFRSSGDDEEILAVKMLDRESYVSWSIVMHFFSSIGSVLAVGT</sequence>
<evidence type="ECO:0000259" key="2">
    <source>
        <dbReference type="Pfam" id="PF25406"/>
    </source>
</evidence>
<protein>
    <recommendedName>
        <fullName evidence="2">PH-like domain-containing protein</fullName>
    </recommendedName>
</protein>
<dbReference type="AlphaFoldDB" id="A0A1X0PB46"/>
<dbReference type="VEuPathDB" id="TriTrypDB:TM35_000015470"/>
<evidence type="ECO:0000313" key="4">
    <source>
        <dbReference type="Proteomes" id="UP000192257"/>
    </source>
</evidence>
<comment type="caution">
    <text evidence="3">The sequence shown here is derived from an EMBL/GenBank/DDBJ whole genome shotgun (WGS) entry which is preliminary data.</text>
</comment>
<accession>A0A1X0PB46</accession>
<name>A0A1X0PB46_9TRYP</name>
<feature type="region of interest" description="Disordered" evidence="1">
    <location>
        <begin position="51"/>
        <end position="74"/>
    </location>
</feature>
<feature type="compositionally biased region" description="Low complexity" evidence="1">
    <location>
        <begin position="54"/>
        <end position="66"/>
    </location>
</feature>
<evidence type="ECO:0000256" key="1">
    <source>
        <dbReference type="SAM" id="MobiDB-lite"/>
    </source>
</evidence>